<proteinExistence type="predicted"/>
<dbReference type="InParanoid" id="A0A409XMY4"/>
<name>A0A409XMY4_PSICY</name>
<sequence>MFVNPFHATYRLYIRTRSANGNGNENATVSCAAEDAPPDALRPRSRISFRASPQRIKESRAEKEKENKEGEGEGDVPGMKR</sequence>
<feature type="region of interest" description="Disordered" evidence="1">
    <location>
        <begin position="17"/>
        <end position="81"/>
    </location>
</feature>
<evidence type="ECO:0000256" key="1">
    <source>
        <dbReference type="SAM" id="MobiDB-lite"/>
    </source>
</evidence>
<organism evidence="2 3">
    <name type="scientific">Psilocybe cyanescens</name>
    <dbReference type="NCBI Taxonomy" id="93625"/>
    <lineage>
        <taxon>Eukaryota</taxon>
        <taxon>Fungi</taxon>
        <taxon>Dikarya</taxon>
        <taxon>Basidiomycota</taxon>
        <taxon>Agaricomycotina</taxon>
        <taxon>Agaricomycetes</taxon>
        <taxon>Agaricomycetidae</taxon>
        <taxon>Agaricales</taxon>
        <taxon>Agaricineae</taxon>
        <taxon>Strophariaceae</taxon>
        <taxon>Psilocybe</taxon>
    </lineage>
</organism>
<dbReference type="EMBL" id="NHYD01001118">
    <property type="protein sequence ID" value="PPQ92077.1"/>
    <property type="molecule type" value="Genomic_DNA"/>
</dbReference>
<feature type="compositionally biased region" description="Polar residues" evidence="1">
    <location>
        <begin position="17"/>
        <end position="29"/>
    </location>
</feature>
<keyword evidence="3" id="KW-1185">Reference proteome</keyword>
<evidence type="ECO:0000313" key="3">
    <source>
        <dbReference type="Proteomes" id="UP000283269"/>
    </source>
</evidence>
<gene>
    <name evidence="2" type="ORF">CVT25_008468</name>
</gene>
<protein>
    <submittedName>
        <fullName evidence="2">Uncharacterized protein</fullName>
    </submittedName>
</protein>
<comment type="caution">
    <text evidence="2">The sequence shown here is derived from an EMBL/GenBank/DDBJ whole genome shotgun (WGS) entry which is preliminary data.</text>
</comment>
<accession>A0A409XMY4</accession>
<evidence type="ECO:0000313" key="2">
    <source>
        <dbReference type="EMBL" id="PPQ92077.1"/>
    </source>
</evidence>
<dbReference type="AlphaFoldDB" id="A0A409XMY4"/>
<feature type="compositionally biased region" description="Basic and acidic residues" evidence="1">
    <location>
        <begin position="55"/>
        <end position="71"/>
    </location>
</feature>
<reference evidence="2 3" key="1">
    <citation type="journal article" date="2018" name="Evol. Lett.">
        <title>Horizontal gene cluster transfer increased hallucinogenic mushroom diversity.</title>
        <authorList>
            <person name="Reynolds H.T."/>
            <person name="Vijayakumar V."/>
            <person name="Gluck-Thaler E."/>
            <person name="Korotkin H.B."/>
            <person name="Matheny P.B."/>
            <person name="Slot J.C."/>
        </authorList>
    </citation>
    <scope>NUCLEOTIDE SEQUENCE [LARGE SCALE GENOMIC DNA]</scope>
    <source>
        <strain evidence="2 3">2631</strain>
    </source>
</reference>
<dbReference type="Proteomes" id="UP000283269">
    <property type="component" value="Unassembled WGS sequence"/>
</dbReference>